<evidence type="ECO:0000313" key="3">
    <source>
        <dbReference type="Proteomes" id="UP000635606"/>
    </source>
</evidence>
<name>A0A8J4EGP6_9ACTN</name>
<protein>
    <submittedName>
        <fullName evidence="2">Uncharacterized protein</fullName>
    </submittedName>
</protein>
<accession>A0A8J4EGP6</accession>
<evidence type="ECO:0000313" key="2">
    <source>
        <dbReference type="EMBL" id="GIJ75010.1"/>
    </source>
</evidence>
<dbReference type="AlphaFoldDB" id="A0A8J4EGP6"/>
<feature type="region of interest" description="Disordered" evidence="1">
    <location>
        <begin position="263"/>
        <end position="283"/>
    </location>
</feature>
<dbReference type="Proteomes" id="UP000635606">
    <property type="component" value="Unassembled WGS sequence"/>
</dbReference>
<dbReference type="EMBL" id="BOPH01000147">
    <property type="protein sequence ID" value="GIJ75010.1"/>
    <property type="molecule type" value="Genomic_DNA"/>
</dbReference>
<comment type="caution">
    <text evidence="2">The sequence shown here is derived from an EMBL/GenBank/DDBJ whole genome shotgun (WGS) entry which is preliminary data.</text>
</comment>
<sequence length="283" mass="31035">MARYDAEAFHFPEHPEPLAVLREAVEPLYNAGRYRSALDAVLERLRTDGMGADPFWWALALLRSRADDPANTEPVTASQRENAYFTPIATECQRCEAYWYSSHVLHRDVAELQVSNPVGLQCQECRYTLCRHCLPAGQSRCPAQGCPGGLGLPVLPTGRPRGRPANRHTGRLEQVLVLWHGQPVDAAELEGLVDVACTWQDRRNWWGYEQRVEPHDFTADAGFALIARQERDGSAGAGALQRTRTVLLGTPRGQRMLFVTAAPEAGAPEAGAPETGAPETGAG</sequence>
<evidence type="ECO:0000256" key="1">
    <source>
        <dbReference type="SAM" id="MobiDB-lite"/>
    </source>
</evidence>
<keyword evidence="3" id="KW-1185">Reference proteome</keyword>
<proteinExistence type="predicted"/>
<gene>
    <name evidence="2" type="ORF">Voc01_099270</name>
</gene>
<organism evidence="2 3">
    <name type="scientific">Virgisporangium ochraceum</name>
    <dbReference type="NCBI Taxonomy" id="65505"/>
    <lineage>
        <taxon>Bacteria</taxon>
        <taxon>Bacillati</taxon>
        <taxon>Actinomycetota</taxon>
        <taxon>Actinomycetes</taxon>
        <taxon>Micromonosporales</taxon>
        <taxon>Micromonosporaceae</taxon>
        <taxon>Virgisporangium</taxon>
    </lineage>
</organism>
<dbReference type="RefSeq" id="WP_203934791.1">
    <property type="nucleotide sequence ID" value="NZ_BOPH01000147.1"/>
</dbReference>
<reference evidence="2" key="1">
    <citation type="submission" date="2021-01" db="EMBL/GenBank/DDBJ databases">
        <title>Whole genome shotgun sequence of Virgisporangium ochraceum NBRC 16418.</title>
        <authorList>
            <person name="Komaki H."/>
            <person name="Tamura T."/>
        </authorList>
    </citation>
    <scope>NUCLEOTIDE SEQUENCE</scope>
    <source>
        <strain evidence="2">NBRC 16418</strain>
    </source>
</reference>